<reference evidence="1 2" key="1">
    <citation type="journal article" date="2012" name="New Phytol.">
        <title>Insight into trade-off between wood decay and parasitism from the genome of a fungal forest pathogen.</title>
        <authorList>
            <person name="Olson A."/>
            <person name="Aerts A."/>
            <person name="Asiegbu F."/>
            <person name="Belbahri L."/>
            <person name="Bouzid O."/>
            <person name="Broberg A."/>
            <person name="Canback B."/>
            <person name="Coutinho P.M."/>
            <person name="Cullen D."/>
            <person name="Dalman K."/>
            <person name="Deflorio G."/>
            <person name="van Diepen L.T."/>
            <person name="Dunand C."/>
            <person name="Duplessis S."/>
            <person name="Durling M."/>
            <person name="Gonthier P."/>
            <person name="Grimwood J."/>
            <person name="Fossdal C.G."/>
            <person name="Hansson D."/>
            <person name="Henrissat B."/>
            <person name="Hietala A."/>
            <person name="Himmelstrand K."/>
            <person name="Hoffmeister D."/>
            <person name="Hogberg N."/>
            <person name="James T.Y."/>
            <person name="Karlsson M."/>
            <person name="Kohler A."/>
            <person name="Kues U."/>
            <person name="Lee Y.H."/>
            <person name="Lin Y.C."/>
            <person name="Lind M."/>
            <person name="Lindquist E."/>
            <person name="Lombard V."/>
            <person name="Lucas S."/>
            <person name="Lunden K."/>
            <person name="Morin E."/>
            <person name="Murat C."/>
            <person name="Park J."/>
            <person name="Raffaello T."/>
            <person name="Rouze P."/>
            <person name="Salamov A."/>
            <person name="Schmutz J."/>
            <person name="Solheim H."/>
            <person name="Stahlberg J."/>
            <person name="Velez H."/>
            <person name="de Vries R.P."/>
            <person name="Wiebenga A."/>
            <person name="Woodward S."/>
            <person name="Yakovlev I."/>
            <person name="Garbelotto M."/>
            <person name="Martin F."/>
            <person name="Grigoriev I.V."/>
            <person name="Stenlid J."/>
        </authorList>
    </citation>
    <scope>NUCLEOTIDE SEQUENCE [LARGE SCALE GENOMIC DNA]</scope>
    <source>
        <strain evidence="1 2">TC 32-1</strain>
    </source>
</reference>
<protein>
    <submittedName>
        <fullName evidence="1">Uncharacterized protein</fullName>
    </submittedName>
</protein>
<dbReference type="RefSeq" id="XP_009549784.1">
    <property type="nucleotide sequence ID" value="XM_009551489.1"/>
</dbReference>
<dbReference type="Proteomes" id="UP000030671">
    <property type="component" value="Unassembled WGS sequence"/>
</dbReference>
<dbReference type="GeneID" id="20676443"/>
<dbReference type="EMBL" id="KI925462">
    <property type="protein sequence ID" value="ETW77749.1"/>
    <property type="molecule type" value="Genomic_DNA"/>
</dbReference>
<sequence>MLGASGPVTAYPMLLLSPKGTFSQTLFRPQLAAENSSERALAQGHAGLVSRLVGPDAPPCGQTCIWSVGLPLEFKSVTGNLSLASNGSHTHSGVRSRASNRFHARLGRCLLGRLVLRRARERRRLEGELRSTDSLARTR</sequence>
<keyword evidence="2" id="KW-1185">Reference proteome</keyword>
<dbReference type="InParanoid" id="W4JWA3"/>
<proteinExistence type="predicted"/>
<gene>
    <name evidence="1" type="ORF">HETIRDRAFT_453880</name>
</gene>
<dbReference type="AlphaFoldDB" id="W4JWA3"/>
<evidence type="ECO:0000313" key="2">
    <source>
        <dbReference type="Proteomes" id="UP000030671"/>
    </source>
</evidence>
<dbReference type="KEGG" id="hir:HETIRDRAFT_453880"/>
<evidence type="ECO:0000313" key="1">
    <source>
        <dbReference type="EMBL" id="ETW77749.1"/>
    </source>
</evidence>
<accession>W4JWA3</accession>
<dbReference type="HOGENOM" id="CLU_1845357_0_0_1"/>
<organism evidence="1 2">
    <name type="scientific">Heterobasidion irregulare (strain TC 32-1)</name>
    <dbReference type="NCBI Taxonomy" id="747525"/>
    <lineage>
        <taxon>Eukaryota</taxon>
        <taxon>Fungi</taxon>
        <taxon>Dikarya</taxon>
        <taxon>Basidiomycota</taxon>
        <taxon>Agaricomycotina</taxon>
        <taxon>Agaricomycetes</taxon>
        <taxon>Russulales</taxon>
        <taxon>Bondarzewiaceae</taxon>
        <taxon>Heterobasidion</taxon>
        <taxon>Heterobasidion annosum species complex</taxon>
    </lineage>
</organism>
<name>W4JWA3_HETIT</name>